<protein>
    <submittedName>
        <fullName evidence="2">Uncharacterized protein</fullName>
    </submittedName>
</protein>
<feature type="region of interest" description="Disordered" evidence="1">
    <location>
        <begin position="1"/>
        <end position="30"/>
    </location>
</feature>
<accession>A0AAD4VGC5</accession>
<evidence type="ECO:0000313" key="3">
    <source>
        <dbReference type="Proteomes" id="UP001054821"/>
    </source>
</evidence>
<dbReference type="AlphaFoldDB" id="A0AAD4VGC5"/>
<reference evidence="2 3" key="1">
    <citation type="journal article" date="2022" name="G3 (Bethesda)">
        <title>Whole-genome sequence and methylome profiling of the almond [Prunus dulcis (Mill.) D.A. Webb] cultivar 'Nonpareil'.</title>
        <authorList>
            <person name="D'Amico-Willman K.M."/>
            <person name="Ouma W.Z."/>
            <person name="Meulia T."/>
            <person name="Sideli G.M."/>
            <person name="Gradziel T.M."/>
            <person name="Fresnedo-Ramirez J."/>
        </authorList>
    </citation>
    <scope>NUCLEOTIDE SEQUENCE [LARGE SCALE GENOMIC DNA]</scope>
    <source>
        <strain evidence="2">Clone GOH B32 T37-40</strain>
    </source>
</reference>
<comment type="caution">
    <text evidence="2">The sequence shown here is derived from an EMBL/GenBank/DDBJ whole genome shotgun (WGS) entry which is preliminary data.</text>
</comment>
<name>A0AAD4VGC5_PRUDU</name>
<sequence>MAFSGLEAEEDMRGRRLRTNTRRSQTDSSVDTMTRWVGYERRRRWETPRHWEERDSWSGDGRDKGCYNNWKDYNTANWEASFKSGTVAKRIQHTREEEKRNHRIREEAWNAGLLGRRDEQSLLHFTLCATNRISSRKDREERLCATKTFHWSHKVTLRDENVLVAQSDLDWSRKVTLRDEKYW</sequence>
<proteinExistence type="predicted"/>
<dbReference type="EMBL" id="JAJFAZ020000006">
    <property type="protein sequence ID" value="KAI5323682.1"/>
    <property type="molecule type" value="Genomic_DNA"/>
</dbReference>
<gene>
    <name evidence="2" type="ORF">L3X38_032754</name>
</gene>
<organism evidence="2 3">
    <name type="scientific">Prunus dulcis</name>
    <name type="common">Almond</name>
    <name type="synonym">Amygdalus dulcis</name>
    <dbReference type="NCBI Taxonomy" id="3755"/>
    <lineage>
        <taxon>Eukaryota</taxon>
        <taxon>Viridiplantae</taxon>
        <taxon>Streptophyta</taxon>
        <taxon>Embryophyta</taxon>
        <taxon>Tracheophyta</taxon>
        <taxon>Spermatophyta</taxon>
        <taxon>Magnoliopsida</taxon>
        <taxon>eudicotyledons</taxon>
        <taxon>Gunneridae</taxon>
        <taxon>Pentapetalae</taxon>
        <taxon>rosids</taxon>
        <taxon>fabids</taxon>
        <taxon>Rosales</taxon>
        <taxon>Rosaceae</taxon>
        <taxon>Amygdaloideae</taxon>
        <taxon>Amygdaleae</taxon>
        <taxon>Prunus</taxon>
    </lineage>
</organism>
<dbReference type="Proteomes" id="UP001054821">
    <property type="component" value="Chromosome 6"/>
</dbReference>
<keyword evidence="3" id="KW-1185">Reference proteome</keyword>
<evidence type="ECO:0000313" key="2">
    <source>
        <dbReference type="EMBL" id="KAI5323682.1"/>
    </source>
</evidence>
<evidence type="ECO:0000256" key="1">
    <source>
        <dbReference type="SAM" id="MobiDB-lite"/>
    </source>
</evidence>